<accession>A0ACC2JZ57</accession>
<organism evidence="1 2">
    <name type="scientific">Lasiodiplodia mahajangana</name>
    <dbReference type="NCBI Taxonomy" id="1108764"/>
    <lineage>
        <taxon>Eukaryota</taxon>
        <taxon>Fungi</taxon>
        <taxon>Dikarya</taxon>
        <taxon>Ascomycota</taxon>
        <taxon>Pezizomycotina</taxon>
        <taxon>Dothideomycetes</taxon>
        <taxon>Dothideomycetes incertae sedis</taxon>
        <taxon>Botryosphaeriales</taxon>
        <taxon>Botryosphaeriaceae</taxon>
        <taxon>Lasiodiplodia</taxon>
    </lineage>
</organism>
<sequence length="496" mass="53788">MQTLQLASLLGGMATIALAAPSSLPPLPGNLTFYSPSWPEFNNYVSRWSTFSAPSFSYLFLPETAEQLSQGLAYLSRNHLPYLAKGGGHGYSATLGVDQNVVQVNMNNFKYVNINPDMTATVGGAATMLDVNTALYSAGRELTVGTFPCVGATGAMLGGGLGRLEGLHGIMSDSLQRVKIALWNGTIVEASKTVNSDLFWGLQGAGHNFGIVIESTVQTYPDQGGMHYYVDMSFTDSSLEGVLNTYKQLLADGLPGEAAMALGYVFNATSMSPLITLNLVYAHDQQKGRALASKFASTGSKAKHPITRVSFDESFVTFADLPLQGAAMATCEKGHNQDVYPALAAQFFDITAMMNLYKSFGSFVRANPVANGSLILFEYAGHSLTNSLPDNHSAFHLRNKYTLSSIISMAWDGSKDTKVIDSWAADARRTLAQPKVSGSDKVYVYENYAHGDESLSAIFGYEAWRHKRLTGLKARYDPHGFFNAYHAIPLDLKKWT</sequence>
<comment type="caution">
    <text evidence="1">The sequence shown here is derived from an EMBL/GenBank/DDBJ whole genome shotgun (WGS) entry which is preliminary data.</text>
</comment>
<keyword evidence="2" id="KW-1185">Reference proteome</keyword>
<reference evidence="1" key="1">
    <citation type="submission" date="2022-12" db="EMBL/GenBank/DDBJ databases">
        <title>Genome Sequence of Lasiodiplodia mahajangana.</title>
        <authorList>
            <person name="Buettner E."/>
        </authorList>
    </citation>
    <scope>NUCLEOTIDE SEQUENCE</scope>
    <source>
        <strain evidence="1">VT137</strain>
    </source>
</reference>
<evidence type="ECO:0000313" key="2">
    <source>
        <dbReference type="Proteomes" id="UP001153332"/>
    </source>
</evidence>
<protein>
    <submittedName>
        <fullName evidence="1">Uncharacterized protein</fullName>
    </submittedName>
</protein>
<dbReference type="Proteomes" id="UP001153332">
    <property type="component" value="Unassembled WGS sequence"/>
</dbReference>
<proteinExistence type="predicted"/>
<evidence type="ECO:0000313" key="1">
    <source>
        <dbReference type="EMBL" id="KAJ8132691.1"/>
    </source>
</evidence>
<name>A0ACC2JZ57_9PEZI</name>
<dbReference type="EMBL" id="JAPUUL010000095">
    <property type="protein sequence ID" value="KAJ8132691.1"/>
    <property type="molecule type" value="Genomic_DNA"/>
</dbReference>
<gene>
    <name evidence="1" type="ORF">O1611_g928</name>
</gene>